<dbReference type="EMBL" id="AXCP01007245">
    <property type="status" value="NOT_ANNOTATED_CDS"/>
    <property type="molecule type" value="Genomic_DNA"/>
</dbReference>
<sequence length="117" mass="13340">MSDCLNEKGRERRLGNAKKLLNLLKHPVEPGTLWFFSDEKNFCQDQKVNTQNNRWLAYCPADVPRVPQTKFPQTVMVFSCVSSEGDVMPPHFFEQGLSCTVPFPPLSALAISRFVCY</sequence>
<evidence type="ECO:0008006" key="2">
    <source>
        <dbReference type="Google" id="ProtNLM"/>
    </source>
</evidence>
<protein>
    <recommendedName>
        <fullName evidence="2">DDE-1 domain-containing protein</fullName>
    </recommendedName>
</protein>
<evidence type="ECO:0000313" key="1">
    <source>
        <dbReference type="EnsemblMetazoa" id="AATE006501-PA.1"/>
    </source>
</evidence>
<organism evidence="1">
    <name type="scientific">Anopheles atroparvus</name>
    <name type="common">European mosquito</name>
    <dbReference type="NCBI Taxonomy" id="41427"/>
    <lineage>
        <taxon>Eukaryota</taxon>
        <taxon>Metazoa</taxon>
        <taxon>Ecdysozoa</taxon>
        <taxon>Arthropoda</taxon>
        <taxon>Hexapoda</taxon>
        <taxon>Insecta</taxon>
        <taxon>Pterygota</taxon>
        <taxon>Neoptera</taxon>
        <taxon>Endopterygota</taxon>
        <taxon>Diptera</taxon>
        <taxon>Nematocera</taxon>
        <taxon>Culicoidea</taxon>
        <taxon>Culicidae</taxon>
        <taxon>Anophelinae</taxon>
        <taxon>Anopheles</taxon>
    </lineage>
</organism>
<dbReference type="Gene3D" id="3.30.420.10">
    <property type="entry name" value="Ribonuclease H-like superfamily/Ribonuclease H"/>
    <property type="match status" value="1"/>
</dbReference>
<proteinExistence type="predicted"/>
<dbReference type="VEuPathDB" id="VectorBase:AATE006501"/>
<accession>A0A182IVX0</accession>
<dbReference type="EnsemblMetazoa" id="AATE006501-RA">
    <property type="protein sequence ID" value="AATE006501-PA.1"/>
    <property type="gene ID" value="AATE006501"/>
</dbReference>
<dbReference type="InterPro" id="IPR036397">
    <property type="entry name" value="RNaseH_sf"/>
</dbReference>
<reference evidence="1" key="1">
    <citation type="submission" date="2022-08" db="UniProtKB">
        <authorList>
            <consortium name="EnsemblMetazoa"/>
        </authorList>
    </citation>
    <scope>IDENTIFICATION</scope>
    <source>
        <strain evidence="1">EBRO</strain>
    </source>
</reference>
<name>A0A182IVX0_ANOAO</name>
<dbReference type="GO" id="GO:0003676">
    <property type="term" value="F:nucleic acid binding"/>
    <property type="evidence" value="ECO:0007669"/>
    <property type="project" value="InterPro"/>
</dbReference>
<dbReference type="AlphaFoldDB" id="A0A182IVX0"/>